<dbReference type="Proteomes" id="UP000197781">
    <property type="component" value="Chromosome"/>
</dbReference>
<dbReference type="AlphaFoldDB" id="A0A220MLD8"/>
<organism evidence="1 2">
    <name type="scientific">Brevibacillus formosus</name>
    <dbReference type="NCBI Taxonomy" id="54913"/>
    <lineage>
        <taxon>Bacteria</taxon>
        <taxon>Bacillati</taxon>
        <taxon>Bacillota</taxon>
        <taxon>Bacilli</taxon>
        <taxon>Bacillales</taxon>
        <taxon>Paenibacillaceae</taxon>
        <taxon>Brevibacillus</taxon>
    </lineage>
</organism>
<protein>
    <recommendedName>
        <fullName evidence="3">DUF4272 domain-containing protein</fullName>
    </recommendedName>
</protein>
<evidence type="ECO:0008006" key="3">
    <source>
        <dbReference type="Google" id="ProtNLM"/>
    </source>
</evidence>
<accession>A0A220MLD8</accession>
<dbReference type="EMBL" id="CP018145">
    <property type="protein sequence ID" value="ASJ55928.1"/>
    <property type="molecule type" value="Genomic_DNA"/>
</dbReference>
<evidence type="ECO:0000313" key="1">
    <source>
        <dbReference type="EMBL" id="ASJ55928.1"/>
    </source>
</evidence>
<dbReference type="RefSeq" id="WP_088909549.1">
    <property type="nucleotide sequence ID" value="NZ_CP018145.1"/>
</dbReference>
<dbReference type="InterPro" id="IPR025368">
    <property type="entry name" value="DUF4272"/>
</dbReference>
<dbReference type="Pfam" id="PF14094">
    <property type="entry name" value="DUF4272"/>
    <property type="match status" value="1"/>
</dbReference>
<name>A0A220MLD8_9BACL</name>
<dbReference type="KEGG" id="bfm:BP422_21685"/>
<proteinExistence type="predicted"/>
<reference evidence="1 2" key="1">
    <citation type="submission" date="2016-11" db="EMBL/GenBank/DDBJ databases">
        <authorList>
            <person name="Jaros S."/>
            <person name="Januszkiewicz K."/>
            <person name="Wedrychowicz H."/>
        </authorList>
    </citation>
    <scope>NUCLEOTIDE SEQUENCE [LARGE SCALE GENOMIC DNA]</scope>
    <source>
        <strain evidence="1 2">NF2</strain>
    </source>
</reference>
<sequence length="392" mass="44706">MNQCTIYVSIQQCEKVVAAIVEAFRDQLVEVSADERAVTVTDKKWFSKSKITFNLMREDDDQEAFLQMKKGMYGYFAQIETAHEKVQQKLLYQITALNVAVGIVASKEIDQKTFASIMEISEEVHGIVFLPTGDMLDKQGRLILNTAGDSEVDDFLVTVSVDLIDGHIQPSQSGEARKERSIKLLQEQGIPYIPHLPVIVGDEDAVIRSKDAIVQRAIALCLIAVYAGGIAENGQIKEEREFIEGIIEQFGAAEFFTEKERDFLNDPQPDRTDMIQMVWMYECYWVLLWALGYVEELHFPDEICDVNTAIDALRSAGDYDTFYSNAVVRSKQEILDQADLIYRYDWACVDARINNRTVEGGLNDEVVVERHRALNWLVRYMEDDWDHVSTDT</sequence>
<evidence type="ECO:0000313" key="2">
    <source>
        <dbReference type="Proteomes" id="UP000197781"/>
    </source>
</evidence>
<gene>
    <name evidence="1" type="ORF">BP422_21685</name>
</gene>